<dbReference type="EMBL" id="OX597827">
    <property type="protein sequence ID" value="CAI9732705.1"/>
    <property type="molecule type" value="Genomic_DNA"/>
</dbReference>
<proteinExistence type="predicted"/>
<dbReference type="Pfam" id="PF00651">
    <property type="entry name" value="BTB"/>
    <property type="match status" value="3"/>
</dbReference>
<dbReference type="PROSITE" id="PS51419">
    <property type="entry name" value="RAB"/>
    <property type="match status" value="1"/>
</dbReference>
<dbReference type="CDD" id="cd18300">
    <property type="entry name" value="BTB2_POZ_RhoBTB"/>
    <property type="match status" value="1"/>
</dbReference>
<dbReference type="InterPro" id="IPR011333">
    <property type="entry name" value="SKP1/BTB/POZ_sf"/>
</dbReference>
<keyword evidence="3" id="KW-1185">Reference proteome</keyword>
<evidence type="ECO:0000313" key="2">
    <source>
        <dbReference type="EMBL" id="CAI9732705.1"/>
    </source>
</evidence>
<dbReference type="CDD" id="cd18299">
    <property type="entry name" value="BTB1_POZ_RhoBTB"/>
    <property type="match status" value="1"/>
</dbReference>
<dbReference type="Gene3D" id="3.30.710.10">
    <property type="entry name" value="Potassium Channel Kv1.1, Chain A"/>
    <property type="match status" value="2"/>
</dbReference>
<dbReference type="SUPFAM" id="SSF52540">
    <property type="entry name" value="P-loop containing nucleoside triphosphate hydrolases"/>
    <property type="match status" value="1"/>
</dbReference>
<organism evidence="2 3">
    <name type="scientific">Octopus vulgaris</name>
    <name type="common">Common octopus</name>
    <dbReference type="NCBI Taxonomy" id="6645"/>
    <lineage>
        <taxon>Eukaryota</taxon>
        <taxon>Metazoa</taxon>
        <taxon>Spiralia</taxon>
        <taxon>Lophotrochozoa</taxon>
        <taxon>Mollusca</taxon>
        <taxon>Cephalopoda</taxon>
        <taxon>Coleoidea</taxon>
        <taxon>Octopodiformes</taxon>
        <taxon>Octopoda</taxon>
        <taxon>Incirrata</taxon>
        <taxon>Octopodidae</taxon>
        <taxon>Octopus</taxon>
    </lineage>
</organism>
<protein>
    <submittedName>
        <fullName evidence="2">Rho-related BTB domain-containing protein 1-like</fullName>
    </submittedName>
</protein>
<dbReference type="Pfam" id="PF00071">
    <property type="entry name" value="Ras"/>
    <property type="match status" value="1"/>
</dbReference>
<dbReference type="PROSITE" id="PS51421">
    <property type="entry name" value="RAS"/>
    <property type="match status" value="1"/>
</dbReference>
<feature type="domain" description="BTB" evidence="1">
    <location>
        <begin position="275"/>
        <end position="413"/>
    </location>
</feature>
<dbReference type="Gene3D" id="3.40.50.300">
    <property type="entry name" value="P-loop containing nucleotide triphosphate hydrolases"/>
    <property type="match status" value="1"/>
</dbReference>
<dbReference type="PRINTS" id="PR00449">
    <property type="entry name" value="RASTRNSFRMNG"/>
</dbReference>
<gene>
    <name evidence="2" type="ORF">OCTVUL_1B014766</name>
</gene>
<dbReference type="SMART" id="SM00174">
    <property type="entry name" value="RHO"/>
    <property type="match status" value="1"/>
</dbReference>
<dbReference type="PANTHER" id="PTHR24413">
    <property type="entry name" value="SPECKLE-TYPE POZ PROTEIN"/>
    <property type="match status" value="1"/>
</dbReference>
<dbReference type="SMART" id="SM00175">
    <property type="entry name" value="RAB"/>
    <property type="match status" value="1"/>
</dbReference>
<feature type="domain" description="BTB" evidence="1">
    <location>
        <begin position="478"/>
        <end position="540"/>
    </location>
</feature>
<dbReference type="GO" id="GO:0003924">
    <property type="term" value="F:GTPase activity"/>
    <property type="evidence" value="ECO:0007669"/>
    <property type="project" value="InterPro"/>
</dbReference>
<dbReference type="GO" id="GO:0005525">
    <property type="term" value="F:GTP binding"/>
    <property type="evidence" value="ECO:0007669"/>
    <property type="project" value="InterPro"/>
</dbReference>
<reference evidence="2" key="1">
    <citation type="submission" date="2023-08" db="EMBL/GenBank/DDBJ databases">
        <authorList>
            <person name="Alioto T."/>
            <person name="Alioto T."/>
            <person name="Gomez Garrido J."/>
        </authorList>
    </citation>
    <scope>NUCLEOTIDE SEQUENCE</scope>
</reference>
<evidence type="ECO:0000259" key="1">
    <source>
        <dbReference type="PROSITE" id="PS50097"/>
    </source>
</evidence>
<accession>A0AA36BE26</accession>
<dbReference type="SMART" id="SM00225">
    <property type="entry name" value="BTB"/>
    <property type="match status" value="2"/>
</dbReference>
<dbReference type="FunFam" id="3.30.710.10:FF:000014">
    <property type="entry name" value="Rho-related BTB domain-containing protein 2 isoform 1"/>
    <property type="match status" value="1"/>
</dbReference>
<dbReference type="InterPro" id="IPR000210">
    <property type="entry name" value="BTB/POZ_dom"/>
</dbReference>
<dbReference type="PROSITE" id="PS50097">
    <property type="entry name" value="BTB"/>
    <property type="match status" value="2"/>
</dbReference>
<dbReference type="Proteomes" id="UP001162480">
    <property type="component" value="Chromosome 14"/>
</dbReference>
<dbReference type="SUPFAM" id="SSF54695">
    <property type="entry name" value="POZ domain"/>
    <property type="match status" value="2"/>
</dbReference>
<dbReference type="PROSITE" id="PS51420">
    <property type="entry name" value="RHO"/>
    <property type="match status" value="1"/>
</dbReference>
<dbReference type="AlphaFoldDB" id="A0AA36BE26"/>
<sequence length="706" mass="81336">MQVHVCLYIKGSKHKEISTTEIPFEISTVPISCVGKTCLICAWATGVKYCLNELVKTHVATVWAIDHYRTDREILERSWIDVDGACVSLRLWDTFGYHDKDRRFAYGRADVVILCFSVVKPLSLINVKKVWLPEIRKYCPTTPIVLVGTQADMRYLYNTEVYRNLEKGLLYRPIEEKDIISPQEGRDIAAEIGVAYYEVSILTEFGIEDVFLNTVRAALTDRRKMKFWDSQLRKLKPPMIQPPMELPQPTYPKVTLPSIAIYNDLCYLLRDEIEGDVVFVAKRQCIYAHKICLMVTSSVFKALFLTDLKSPTLEQPTQEVVSEDKVSDDSDKDRLIDSDGVLPESPLSDHLNVVANEQKEFETKTFVPSHPAFHSVEIKPPKHPFQSNQCTVQLNPDITPQAFHYILEYLYTGVAKEQFDIFDQVIVAAELLQLPDLVLSIRNFLSQEAYLNLELRRRFHIAQCSNLRELALRREIATDVTFEVDDGMVRAHKPLLMAHCEMMYAMFSDNFRESSAKVISFPGICKDTFKALQEYLYTGESPCMAGVDCMSLIEVANRLCLPRLVAFTEGHVVQELGIQEEANVNIMEDVLSILETAQLHNAVQLAKWCLHYLCVHFLDIFPQYVKLYKTLSLENQLFIDKHRWPPEWYVKEMELFQSLLNSPSKKQQHQKQQQFSRWERCTSSCLCFSRRHSHSSMADPLELPNS</sequence>
<dbReference type="InterPro" id="IPR001806">
    <property type="entry name" value="Small_GTPase"/>
</dbReference>
<name>A0AA36BE26_OCTVU</name>
<dbReference type="InterPro" id="IPR027417">
    <property type="entry name" value="P-loop_NTPase"/>
</dbReference>
<evidence type="ECO:0000313" key="3">
    <source>
        <dbReference type="Proteomes" id="UP001162480"/>
    </source>
</evidence>
<dbReference type="CDD" id="cd18499">
    <property type="entry name" value="BACK_RHOBTB"/>
    <property type="match status" value="1"/>
</dbReference>